<sequence>MKVSKFGGSSVATAEQIQKVLNIINSDNERQIVIVSAPGKRHDKDTKTTDLLIRLYEKVINQLDYQHKKSEILERFNDIIKGL</sequence>
<dbReference type="GO" id="GO:0008652">
    <property type="term" value="P:amino acid biosynthetic process"/>
    <property type="evidence" value="ECO:0007669"/>
    <property type="project" value="InterPro"/>
</dbReference>
<keyword evidence="2" id="KW-0418">Kinase</keyword>
<feature type="domain" description="Aspartate/glutamate/uridylate kinase" evidence="1">
    <location>
        <begin position="2"/>
        <end position="55"/>
    </location>
</feature>
<name>A0A418JGJ9_STAHY</name>
<dbReference type="SUPFAM" id="SSF53633">
    <property type="entry name" value="Carbamate kinase-like"/>
    <property type="match status" value="1"/>
</dbReference>
<feature type="non-terminal residue" evidence="2">
    <location>
        <position position="83"/>
    </location>
</feature>
<proteinExistence type="predicted"/>
<dbReference type="GO" id="GO:0004072">
    <property type="term" value="F:aspartate kinase activity"/>
    <property type="evidence" value="ECO:0007669"/>
    <property type="project" value="UniProtKB-EC"/>
</dbReference>
<dbReference type="PROSITE" id="PS00324">
    <property type="entry name" value="ASPARTOKINASE"/>
    <property type="match status" value="1"/>
</dbReference>
<evidence type="ECO:0000313" key="3">
    <source>
        <dbReference type="Proteomes" id="UP000285625"/>
    </source>
</evidence>
<protein>
    <submittedName>
        <fullName evidence="2">Aspartate kinase</fullName>
        <ecNumber evidence="2">2.7.2.4</ecNumber>
    </submittedName>
</protein>
<organism evidence="2 3">
    <name type="scientific">Staphylococcus hyicus</name>
    <dbReference type="NCBI Taxonomy" id="1284"/>
    <lineage>
        <taxon>Bacteria</taxon>
        <taxon>Bacillati</taxon>
        <taxon>Bacillota</taxon>
        <taxon>Bacilli</taxon>
        <taxon>Bacillales</taxon>
        <taxon>Staphylococcaceae</taxon>
        <taxon>Staphylococcus</taxon>
    </lineage>
</organism>
<comment type="caution">
    <text evidence="2">The sequence shown here is derived from an EMBL/GenBank/DDBJ whole genome shotgun (WGS) entry which is preliminary data.</text>
</comment>
<dbReference type="EMBL" id="QXVO01000045">
    <property type="protein sequence ID" value="RIO43335.1"/>
    <property type="molecule type" value="Genomic_DNA"/>
</dbReference>
<evidence type="ECO:0000313" key="2">
    <source>
        <dbReference type="EMBL" id="RIO43335.1"/>
    </source>
</evidence>
<evidence type="ECO:0000259" key="1">
    <source>
        <dbReference type="Pfam" id="PF00696"/>
    </source>
</evidence>
<keyword evidence="2" id="KW-0808">Transferase</keyword>
<accession>A0A418JGJ9</accession>
<dbReference type="Proteomes" id="UP000285625">
    <property type="component" value="Unassembled WGS sequence"/>
</dbReference>
<gene>
    <name evidence="2" type="ORF">BUZ57_11075</name>
</gene>
<dbReference type="InterPro" id="IPR018042">
    <property type="entry name" value="Aspartate_kinase_CS"/>
</dbReference>
<dbReference type="Gene3D" id="3.40.1160.10">
    <property type="entry name" value="Acetylglutamate kinase-like"/>
    <property type="match status" value="1"/>
</dbReference>
<dbReference type="InterPro" id="IPR001048">
    <property type="entry name" value="Asp/Glu/Uridylate_kinase"/>
</dbReference>
<dbReference type="InterPro" id="IPR036393">
    <property type="entry name" value="AceGlu_kinase-like_sf"/>
</dbReference>
<dbReference type="AlphaFoldDB" id="A0A418JGJ9"/>
<dbReference type="EC" id="2.7.2.4" evidence="2"/>
<reference evidence="2 3" key="1">
    <citation type="journal article" date="2016" name="Front. Microbiol.">
        <title>Comprehensive Phylogenetic Analysis of Bovine Non-aureus Staphylococci Species Based on Whole-Genome Sequencing.</title>
        <authorList>
            <person name="Naushad S."/>
            <person name="Barkema H.W."/>
            <person name="Luby C."/>
            <person name="Condas L.A."/>
            <person name="Nobrega D.B."/>
            <person name="Carson D.A."/>
            <person name="De Buck J."/>
        </authorList>
    </citation>
    <scope>NUCLEOTIDE SEQUENCE [LARGE SCALE GENOMIC DNA]</scope>
    <source>
        <strain evidence="2 3">SNUC 5959</strain>
    </source>
</reference>
<dbReference type="Pfam" id="PF00696">
    <property type="entry name" value="AA_kinase"/>
    <property type="match status" value="1"/>
</dbReference>